<reference evidence="1 2" key="1">
    <citation type="submission" date="2015-01" db="EMBL/GenBank/DDBJ databases">
        <title>Evolution of Trichinella species and genotypes.</title>
        <authorList>
            <person name="Korhonen P.K."/>
            <person name="Edoardo P."/>
            <person name="Giuseppe L.R."/>
            <person name="Gasser R.B."/>
        </authorList>
    </citation>
    <scope>NUCLEOTIDE SEQUENCE [LARGE SCALE GENOMIC DNA]</scope>
    <source>
        <strain evidence="1">ISS2496</strain>
    </source>
</reference>
<comment type="caution">
    <text evidence="1">The sequence shown here is derived from an EMBL/GenBank/DDBJ whole genome shotgun (WGS) entry which is preliminary data.</text>
</comment>
<dbReference type="EMBL" id="JYDQ01000096">
    <property type="protein sequence ID" value="KRY15366.1"/>
    <property type="molecule type" value="Genomic_DNA"/>
</dbReference>
<protein>
    <submittedName>
        <fullName evidence="1">Uncharacterized protein</fullName>
    </submittedName>
</protein>
<organism evidence="1 2">
    <name type="scientific">Trichinella patagoniensis</name>
    <dbReference type="NCBI Taxonomy" id="990121"/>
    <lineage>
        <taxon>Eukaryota</taxon>
        <taxon>Metazoa</taxon>
        <taxon>Ecdysozoa</taxon>
        <taxon>Nematoda</taxon>
        <taxon>Enoplea</taxon>
        <taxon>Dorylaimia</taxon>
        <taxon>Trichinellida</taxon>
        <taxon>Trichinellidae</taxon>
        <taxon>Trichinella</taxon>
    </lineage>
</organism>
<accession>A0A0V0ZRM7</accession>
<evidence type="ECO:0000313" key="2">
    <source>
        <dbReference type="Proteomes" id="UP000054783"/>
    </source>
</evidence>
<evidence type="ECO:0000313" key="1">
    <source>
        <dbReference type="EMBL" id="KRY15366.1"/>
    </source>
</evidence>
<dbReference type="AlphaFoldDB" id="A0A0V0ZRM7"/>
<sequence length="89" mass="10136">MLIPFPEQVNEAEVTSQTSPADVVFKILSKKKILFLSLYLKICQLLSVCDFLIEICKDHISSIYAVRGHQYIPNLSILPEVAETLDYLH</sequence>
<keyword evidence="2" id="KW-1185">Reference proteome</keyword>
<name>A0A0V0ZRM7_9BILA</name>
<dbReference type="Proteomes" id="UP000054783">
    <property type="component" value="Unassembled WGS sequence"/>
</dbReference>
<proteinExistence type="predicted"/>
<gene>
    <name evidence="1" type="ORF">T12_13900</name>
</gene>